<protein>
    <recommendedName>
        <fullName evidence="3">NR LBD domain-containing protein</fullName>
    </recommendedName>
</protein>
<keyword evidence="2" id="KW-1185">Reference proteome</keyword>
<evidence type="ECO:0008006" key="3">
    <source>
        <dbReference type="Google" id="ProtNLM"/>
    </source>
</evidence>
<reference evidence="1 2" key="1">
    <citation type="journal article" date="2021" name="Hortic Res">
        <title>Chromosome-scale assembly of the Dendrobium chrysotoxum genome enhances the understanding of orchid evolution.</title>
        <authorList>
            <person name="Zhang Y."/>
            <person name="Zhang G.Q."/>
            <person name="Zhang D."/>
            <person name="Liu X.D."/>
            <person name="Xu X.Y."/>
            <person name="Sun W.H."/>
            <person name="Yu X."/>
            <person name="Zhu X."/>
            <person name="Wang Z.W."/>
            <person name="Zhao X."/>
            <person name="Zhong W.Y."/>
            <person name="Chen H."/>
            <person name="Yin W.L."/>
            <person name="Huang T."/>
            <person name="Niu S.C."/>
            <person name="Liu Z.J."/>
        </authorList>
    </citation>
    <scope>NUCLEOTIDE SEQUENCE [LARGE SCALE GENOMIC DNA]</scope>
    <source>
        <strain evidence="1">Lindl</strain>
    </source>
</reference>
<accession>A0AAV7G0L1</accession>
<evidence type="ECO:0000313" key="2">
    <source>
        <dbReference type="Proteomes" id="UP000775213"/>
    </source>
</evidence>
<dbReference type="Proteomes" id="UP000775213">
    <property type="component" value="Unassembled WGS sequence"/>
</dbReference>
<dbReference type="AlphaFoldDB" id="A0AAV7G0L1"/>
<organism evidence="1 2">
    <name type="scientific">Dendrobium chrysotoxum</name>
    <name type="common">Orchid</name>
    <dbReference type="NCBI Taxonomy" id="161865"/>
    <lineage>
        <taxon>Eukaryota</taxon>
        <taxon>Viridiplantae</taxon>
        <taxon>Streptophyta</taxon>
        <taxon>Embryophyta</taxon>
        <taxon>Tracheophyta</taxon>
        <taxon>Spermatophyta</taxon>
        <taxon>Magnoliopsida</taxon>
        <taxon>Liliopsida</taxon>
        <taxon>Asparagales</taxon>
        <taxon>Orchidaceae</taxon>
        <taxon>Epidendroideae</taxon>
        <taxon>Malaxideae</taxon>
        <taxon>Dendrobiinae</taxon>
        <taxon>Dendrobium</taxon>
    </lineage>
</organism>
<name>A0AAV7G0L1_DENCH</name>
<gene>
    <name evidence="1" type="ORF">IEQ34_022995</name>
</gene>
<evidence type="ECO:0000313" key="1">
    <source>
        <dbReference type="EMBL" id="KAH0449195.1"/>
    </source>
</evidence>
<comment type="caution">
    <text evidence="1">The sequence shown here is derived from an EMBL/GenBank/DDBJ whole genome shotgun (WGS) entry which is preliminary data.</text>
</comment>
<proteinExistence type="predicted"/>
<sequence length="250" mass="28608">MALSSSDRERSRMIDRGVRTGSWNGKICVVDQRIKCPDLAQFKPTLDPLNPREVRFEEIKVNRCNQFYEIDDLQVILISLMRGFSFAEESHVKEAHILEERLIDFSIKAFNLLRKLPLSKNPLMRLCFTDSTAQASVELAEEVIMLIALLAIKEDIDVNKEESESNISALCDCINNLYSSVKSMEITSQKLLMPRSCLKYYYDKGHKFCNPKLEKILADIGGFFVADFRRFMLTDNLHISSISLISVIGN</sequence>
<dbReference type="EMBL" id="JAGFBR010000019">
    <property type="protein sequence ID" value="KAH0449195.1"/>
    <property type="molecule type" value="Genomic_DNA"/>
</dbReference>